<evidence type="ECO:0000313" key="6">
    <source>
        <dbReference type="EMBL" id="CAH0533025.1"/>
    </source>
</evidence>
<evidence type="ECO:0000256" key="1">
    <source>
        <dbReference type="ARBA" id="ARBA00004496"/>
    </source>
</evidence>
<comment type="catalytic activity">
    <reaction evidence="5">
        <text>N(7)-methyl-GTP + H2O = N(7)-methyl-GMP + diphosphate + H(+)</text>
        <dbReference type="Rhea" id="RHEA:58744"/>
        <dbReference type="ChEBI" id="CHEBI:15377"/>
        <dbReference type="ChEBI" id="CHEBI:15378"/>
        <dbReference type="ChEBI" id="CHEBI:33019"/>
        <dbReference type="ChEBI" id="CHEBI:58285"/>
        <dbReference type="ChEBI" id="CHEBI:87133"/>
    </reaction>
</comment>
<dbReference type="HAMAP" id="MF_00528">
    <property type="entry name" value="Maf"/>
    <property type="match status" value="1"/>
</dbReference>
<comment type="similarity">
    <text evidence="5">Belongs to the Maf family. YceF subfamily.</text>
</comment>
<dbReference type="EMBL" id="CAKLDI010000001">
    <property type="protein sequence ID" value="CAH0533025.1"/>
    <property type="molecule type" value="Genomic_DNA"/>
</dbReference>
<comment type="function">
    <text evidence="5">Nucleoside triphosphate pyrophosphatase that hydrolyzes 7-methyl-GTP (m(7)GTP). May have a dual role in cell division arrest and in preventing the incorporation of modified nucleotides into cellular nucleic acids.</text>
</comment>
<comment type="cofactor">
    <cofactor evidence="5">
        <name>a divalent metal cation</name>
        <dbReference type="ChEBI" id="CHEBI:60240"/>
    </cofactor>
</comment>
<evidence type="ECO:0000256" key="4">
    <source>
        <dbReference type="ARBA" id="ARBA00023080"/>
    </source>
</evidence>
<keyword evidence="7" id="KW-1185">Reference proteome</keyword>
<feature type="site" description="Important for substrate specificity" evidence="5">
    <location>
        <position position="156"/>
    </location>
</feature>
<dbReference type="PANTHER" id="PTHR43213:SF10">
    <property type="entry name" value="7-METHYL-GTP PYROPHOSPHATASE"/>
    <property type="match status" value="1"/>
</dbReference>
<name>A0ABM8ZRV4_9VIBR</name>
<evidence type="ECO:0000256" key="3">
    <source>
        <dbReference type="ARBA" id="ARBA00022801"/>
    </source>
</evidence>
<proteinExistence type="inferred from homology"/>
<keyword evidence="2 5" id="KW-0963">Cytoplasm</keyword>
<dbReference type="Gene3D" id="3.90.950.10">
    <property type="match status" value="1"/>
</dbReference>
<keyword evidence="3 5" id="KW-0378">Hydrolase</keyword>
<evidence type="ECO:0000313" key="7">
    <source>
        <dbReference type="Proteomes" id="UP000838672"/>
    </source>
</evidence>
<dbReference type="PIRSF" id="PIRSF006305">
    <property type="entry name" value="Maf"/>
    <property type="match status" value="1"/>
</dbReference>
<protein>
    <recommendedName>
        <fullName evidence="5">7-methyl-GTP pyrophosphatase</fullName>
        <shortName evidence="5">m(7)GTP pyrophosphatase</shortName>
        <ecNumber evidence="5">3.6.1.-</ecNumber>
    </recommendedName>
</protein>
<gene>
    <name evidence="6" type="primary">yceF</name>
    <name evidence="6" type="ORF">VST7929_00876</name>
</gene>
<evidence type="ECO:0000256" key="2">
    <source>
        <dbReference type="ARBA" id="ARBA00022490"/>
    </source>
</evidence>
<dbReference type="RefSeq" id="WP_290368668.1">
    <property type="nucleotide sequence ID" value="NZ_CAKLDI010000001.1"/>
</dbReference>
<evidence type="ECO:0000256" key="5">
    <source>
        <dbReference type="HAMAP-Rule" id="MF_00528"/>
    </source>
</evidence>
<organism evidence="6 7">
    <name type="scientific">Vibrio stylophorae</name>
    <dbReference type="NCBI Taxonomy" id="659351"/>
    <lineage>
        <taxon>Bacteria</taxon>
        <taxon>Pseudomonadati</taxon>
        <taxon>Pseudomonadota</taxon>
        <taxon>Gammaproteobacteria</taxon>
        <taxon>Vibrionales</taxon>
        <taxon>Vibrionaceae</taxon>
        <taxon>Vibrio</taxon>
    </lineage>
</organism>
<feature type="site" description="Important for substrate specificity" evidence="5">
    <location>
        <position position="72"/>
    </location>
</feature>
<comment type="caution">
    <text evidence="6">The sequence shown here is derived from an EMBL/GenBank/DDBJ whole genome shotgun (WGS) entry which is preliminary data.</text>
</comment>
<dbReference type="InterPro" id="IPR029001">
    <property type="entry name" value="ITPase-like_fam"/>
</dbReference>
<dbReference type="NCBIfam" id="TIGR00172">
    <property type="entry name" value="maf"/>
    <property type="match status" value="1"/>
</dbReference>
<dbReference type="SUPFAM" id="SSF52972">
    <property type="entry name" value="ITPase-like"/>
    <property type="match status" value="1"/>
</dbReference>
<accession>A0ABM8ZRV4</accession>
<sequence length="203" mass="22160">MTLPLLLASSSPYRRALLERLQIPFDFCAPDIDESAKPHENAIQLVERLAQEKAKAGATLYGQPALVIGSDQVCVIDGEILGKPLTSDNAVTQLMRANGKSVTFYTGLALYQSEQNRMLSLVEPFTVHFRTLTKAQISRYVEIEQPLYCAGSFMMEGLGIALFERLEGRDPNALIGLPLIALVELLAKMGVDPLAPEASALAR</sequence>
<dbReference type="CDD" id="cd00555">
    <property type="entry name" value="Maf"/>
    <property type="match status" value="1"/>
</dbReference>
<reference evidence="6" key="1">
    <citation type="submission" date="2021-11" db="EMBL/GenBank/DDBJ databases">
        <authorList>
            <person name="Rodrigo-Torres L."/>
            <person name="Arahal R. D."/>
            <person name="Lucena T."/>
        </authorList>
    </citation>
    <scope>NUCLEOTIDE SEQUENCE</scope>
    <source>
        <strain evidence="6">CECT 7929</strain>
    </source>
</reference>
<dbReference type="PANTHER" id="PTHR43213">
    <property type="entry name" value="BIFUNCTIONAL DTTP/UTP PYROPHOSPHATASE/METHYLTRANSFERASE PROTEIN-RELATED"/>
    <property type="match status" value="1"/>
</dbReference>
<comment type="caution">
    <text evidence="5">Lacks conserved residue(s) required for the propagation of feature annotation.</text>
</comment>
<dbReference type="EC" id="3.6.1.-" evidence="5"/>
<feature type="site" description="Important for substrate specificity" evidence="5">
    <location>
        <position position="13"/>
    </location>
</feature>
<feature type="active site" description="Proton acceptor" evidence="5">
    <location>
        <position position="71"/>
    </location>
</feature>
<dbReference type="Proteomes" id="UP000838672">
    <property type="component" value="Unassembled WGS sequence"/>
</dbReference>
<dbReference type="GO" id="GO:0016787">
    <property type="term" value="F:hydrolase activity"/>
    <property type="evidence" value="ECO:0007669"/>
    <property type="project" value="UniProtKB-KW"/>
</dbReference>
<comment type="subcellular location">
    <subcellularLocation>
        <location evidence="1 5">Cytoplasm</location>
    </subcellularLocation>
</comment>
<keyword evidence="4 5" id="KW-0546">Nucleotide metabolism</keyword>
<dbReference type="InterPro" id="IPR003697">
    <property type="entry name" value="Maf-like"/>
</dbReference>
<dbReference type="Pfam" id="PF02545">
    <property type="entry name" value="Maf"/>
    <property type="match status" value="1"/>
</dbReference>